<gene>
    <name evidence="1" type="ORF">HBF26_01475</name>
</gene>
<protein>
    <submittedName>
        <fullName evidence="1">Four helix bundle protein</fullName>
    </submittedName>
</protein>
<name>A0ABX0Q1B0_9GAMM</name>
<comment type="caution">
    <text evidence="1">The sequence shown here is derived from an EMBL/GenBank/DDBJ whole genome shotgun (WGS) entry which is preliminary data.</text>
</comment>
<dbReference type="Proteomes" id="UP001429601">
    <property type="component" value="Unassembled WGS sequence"/>
</dbReference>
<dbReference type="PANTHER" id="PTHR38471">
    <property type="entry name" value="FOUR HELIX BUNDLE PROTEIN"/>
    <property type="match status" value="1"/>
</dbReference>
<dbReference type="InterPro" id="IPR012657">
    <property type="entry name" value="23S_rRNA-intervening_sequence"/>
</dbReference>
<reference evidence="1 2" key="1">
    <citation type="journal article" date="2011" name="Curr. Microbiol.">
        <title>Luteibacter jiangsuensis sp. nov.: a methamidophos-degrading bacterium isolated from a methamidophos-manufacturing factory.</title>
        <authorList>
            <person name="Wang L."/>
            <person name="Wang G.L."/>
            <person name="Li S.P."/>
            <person name="Jiang J.D."/>
        </authorList>
    </citation>
    <scope>NUCLEOTIDE SEQUENCE [LARGE SCALE GENOMIC DNA]</scope>
    <source>
        <strain evidence="1 2">CGMCC 1.10133</strain>
    </source>
</reference>
<dbReference type="RefSeq" id="WP_167122365.1">
    <property type="nucleotide sequence ID" value="NZ_JAAQQR010000001.1"/>
</dbReference>
<dbReference type="SUPFAM" id="SSF158446">
    <property type="entry name" value="IVS-encoded protein-like"/>
    <property type="match status" value="1"/>
</dbReference>
<dbReference type="InterPro" id="IPR036583">
    <property type="entry name" value="23S_rRNA_IVS_sf"/>
</dbReference>
<evidence type="ECO:0000313" key="2">
    <source>
        <dbReference type="Proteomes" id="UP001429601"/>
    </source>
</evidence>
<proteinExistence type="predicted"/>
<accession>A0ABX0Q1B0</accession>
<dbReference type="Pfam" id="PF05635">
    <property type="entry name" value="23S_rRNA_IVP"/>
    <property type="match status" value="1"/>
</dbReference>
<keyword evidence="2" id="KW-1185">Reference proteome</keyword>
<evidence type="ECO:0000313" key="1">
    <source>
        <dbReference type="EMBL" id="NID03541.1"/>
    </source>
</evidence>
<dbReference type="PANTHER" id="PTHR38471:SF2">
    <property type="entry name" value="FOUR HELIX BUNDLE PROTEIN"/>
    <property type="match status" value="1"/>
</dbReference>
<dbReference type="NCBIfam" id="TIGR02436">
    <property type="entry name" value="four helix bundle protein"/>
    <property type="match status" value="1"/>
</dbReference>
<dbReference type="CDD" id="cd16377">
    <property type="entry name" value="23S_rRNA_IVP_like"/>
    <property type="match status" value="1"/>
</dbReference>
<dbReference type="Gene3D" id="1.20.1440.60">
    <property type="entry name" value="23S rRNA-intervening sequence"/>
    <property type="match status" value="1"/>
</dbReference>
<organism evidence="1 2">
    <name type="scientific">Luteibacter jiangsuensis</name>
    <dbReference type="NCBI Taxonomy" id="637577"/>
    <lineage>
        <taxon>Bacteria</taxon>
        <taxon>Pseudomonadati</taxon>
        <taxon>Pseudomonadota</taxon>
        <taxon>Gammaproteobacteria</taxon>
        <taxon>Lysobacterales</taxon>
        <taxon>Rhodanobacteraceae</taxon>
        <taxon>Luteibacter</taxon>
    </lineage>
</organism>
<dbReference type="EMBL" id="JAAQQR010000001">
    <property type="protein sequence ID" value="NID03541.1"/>
    <property type="molecule type" value="Genomic_DNA"/>
</dbReference>
<sequence>MEARMSRPHHRLLVWQRAMKLAHRIYVLTRELPEDERFGLVSQLRRAAVSVPSNIAEGACRGSRKEMERFLMIARGSLGELDTQLRLAGGMEMADVDSVLFDVEQLFALMGGLARKLRAETDGSQAARRRLTSRVAAD</sequence>